<dbReference type="PROSITE" id="PS51257">
    <property type="entry name" value="PROKAR_LIPOPROTEIN"/>
    <property type="match status" value="1"/>
</dbReference>
<dbReference type="InterPro" id="IPR050553">
    <property type="entry name" value="Thioredoxin_ResA/DsbE_sf"/>
</dbReference>
<dbReference type="PROSITE" id="PS51352">
    <property type="entry name" value="THIOREDOXIN_2"/>
    <property type="match status" value="1"/>
</dbReference>
<dbReference type="Proteomes" id="UP000183209">
    <property type="component" value="Unassembled WGS sequence"/>
</dbReference>
<dbReference type="OrthoDB" id="743079at2"/>
<organism evidence="6 7">
    <name type="scientific">Zhouia amylolytica</name>
    <dbReference type="NCBI Taxonomy" id="376730"/>
    <lineage>
        <taxon>Bacteria</taxon>
        <taxon>Pseudomonadati</taxon>
        <taxon>Bacteroidota</taxon>
        <taxon>Flavobacteriia</taxon>
        <taxon>Flavobacteriales</taxon>
        <taxon>Flavobacteriaceae</taxon>
        <taxon>Zhouia</taxon>
    </lineage>
</organism>
<dbReference type="Gene3D" id="3.40.30.10">
    <property type="entry name" value="Glutaredoxin"/>
    <property type="match status" value="1"/>
</dbReference>
<dbReference type="AlphaFoldDB" id="A0A1I6RK83"/>
<evidence type="ECO:0000256" key="1">
    <source>
        <dbReference type="ARBA" id="ARBA00004196"/>
    </source>
</evidence>
<dbReference type="GO" id="GO:0016491">
    <property type="term" value="F:oxidoreductase activity"/>
    <property type="evidence" value="ECO:0007669"/>
    <property type="project" value="InterPro"/>
</dbReference>
<dbReference type="InterPro" id="IPR013766">
    <property type="entry name" value="Thioredoxin_domain"/>
</dbReference>
<evidence type="ECO:0000313" key="7">
    <source>
        <dbReference type="Proteomes" id="UP000183209"/>
    </source>
</evidence>
<keyword evidence="3" id="KW-1015">Disulfide bond</keyword>
<evidence type="ECO:0000256" key="2">
    <source>
        <dbReference type="ARBA" id="ARBA00022748"/>
    </source>
</evidence>
<evidence type="ECO:0000313" key="6">
    <source>
        <dbReference type="EMBL" id="SFS65092.1"/>
    </source>
</evidence>
<dbReference type="GO" id="GO:0016853">
    <property type="term" value="F:isomerase activity"/>
    <property type="evidence" value="ECO:0007669"/>
    <property type="project" value="UniProtKB-KW"/>
</dbReference>
<feature type="domain" description="Thioredoxin" evidence="5">
    <location>
        <begin position="316"/>
        <end position="461"/>
    </location>
</feature>
<dbReference type="GO" id="GO:0030313">
    <property type="term" value="C:cell envelope"/>
    <property type="evidence" value="ECO:0007669"/>
    <property type="project" value="UniProtKB-SubCell"/>
</dbReference>
<dbReference type="SUPFAM" id="SSF52833">
    <property type="entry name" value="Thioredoxin-like"/>
    <property type="match status" value="1"/>
</dbReference>
<protein>
    <submittedName>
        <fullName evidence="6">Thiol-disulfide isomerase or thioredoxin</fullName>
    </submittedName>
</protein>
<dbReference type="GO" id="GO:0017004">
    <property type="term" value="P:cytochrome complex assembly"/>
    <property type="evidence" value="ECO:0007669"/>
    <property type="project" value="UniProtKB-KW"/>
</dbReference>
<reference evidence="6 7" key="1">
    <citation type="submission" date="2016-10" db="EMBL/GenBank/DDBJ databases">
        <authorList>
            <person name="de Groot N.N."/>
        </authorList>
    </citation>
    <scope>NUCLEOTIDE SEQUENCE [LARGE SCALE GENOMIC DNA]</scope>
    <source>
        <strain evidence="6 7">CGMCC 1.6114</strain>
    </source>
</reference>
<dbReference type="InterPro" id="IPR013740">
    <property type="entry name" value="Redoxin"/>
</dbReference>
<gene>
    <name evidence="6" type="ORF">SAMN04487906_1127</name>
</gene>
<dbReference type="InterPro" id="IPR036249">
    <property type="entry name" value="Thioredoxin-like_sf"/>
</dbReference>
<accession>A0A1I6RK83</accession>
<dbReference type="PANTHER" id="PTHR42852:SF6">
    <property type="entry name" value="THIOL:DISULFIDE INTERCHANGE PROTEIN DSBE"/>
    <property type="match status" value="1"/>
</dbReference>
<evidence type="ECO:0000256" key="4">
    <source>
        <dbReference type="ARBA" id="ARBA00023284"/>
    </source>
</evidence>
<dbReference type="PANTHER" id="PTHR42852">
    <property type="entry name" value="THIOL:DISULFIDE INTERCHANGE PROTEIN DSBE"/>
    <property type="match status" value="1"/>
</dbReference>
<dbReference type="Pfam" id="PF08534">
    <property type="entry name" value="Redoxin"/>
    <property type="match status" value="1"/>
</dbReference>
<proteinExistence type="predicted"/>
<sequence>MKKQLFALFILVSVLTGCSKNDKVKISGEYSTSKADEDVEEIYIYEVQAGKFTPMDTIALKEGKFTYDFALSEPGVYAIGERYVKNKVYLMPGDILDAQFGVEYKIKASNNPKIHEHFNTWEEKRAAVFKIPGFRRAPLDTKLETVKKFLKVTDSLKNEMPDNQPYSSYFNTIASLEKDWFLLQIWMNPQGIYPAKNELPEEYNGLYKDDKYKNVALSNFYNGHNLSLNYLRYAFIYKYDYRNNRSTLDYDTVYANELKALHDPQIISALALEELVNRKLFGEIFFNKEKIYGPLVSTESDLKTLEQYKEEQINPYLPGVKAPDFVFIDSSGKEATLESFKGKPILIDVWATWCKPCKYEAPFFAKLYDKYKDDFHFMGVSIDKDKPAWEKFIKDPKNPHGWLQLYAGGEWYTKNKSFFDFYQIAGIPRFILIDSEGNLLMYDAYRPSSEDLEKKLKSLKV</sequence>
<dbReference type="CDD" id="cd02966">
    <property type="entry name" value="TlpA_like_family"/>
    <property type="match status" value="1"/>
</dbReference>
<evidence type="ECO:0000256" key="3">
    <source>
        <dbReference type="ARBA" id="ARBA00023157"/>
    </source>
</evidence>
<evidence type="ECO:0000259" key="5">
    <source>
        <dbReference type="PROSITE" id="PS51352"/>
    </source>
</evidence>
<name>A0A1I6RK83_9FLAO</name>
<dbReference type="EMBL" id="FPAG01000003">
    <property type="protein sequence ID" value="SFS65092.1"/>
    <property type="molecule type" value="Genomic_DNA"/>
</dbReference>
<keyword evidence="6" id="KW-0413">Isomerase</keyword>
<comment type="subcellular location">
    <subcellularLocation>
        <location evidence="1">Cell envelope</location>
    </subcellularLocation>
</comment>
<keyword evidence="2" id="KW-0201">Cytochrome c-type biogenesis</keyword>
<dbReference type="RefSeq" id="WP_074977538.1">
    <property type="nucleotide sequence ID" value="NZ_FPAG01000003.1"/>
</dbReference>
<keyword evidence="4" id="KW-0676">Redox-active center</keyword>